<feature type="domain" description="PiggyBac transposable element-derived protein" evidence="2">
    <location>
        <begin position="42"/>
        <end position="110"/>
    </location>
</feature>
<gene>
    <name evidence="3" type="ORF">DCHRY22_LOCUS7888</name>
</gene>
<reference evidence="3" key="1">
    <citation type="submission" date="2021-09" db="EMBL/GenBank/DDBJ databases">
        <authorList>
            <person name="Martin H S."/>
        </authorList>
    </citation>
    <scope>NUCLEOTIDE SEQUENCE</scope>
</reference>
<dbReference type="OrthoDB" id="6923572at2759"/>
<evidence type="ECO:0000256" key="1">
    <source>
        <dbReference type="SAM" id="MobiDB-lite"/>
    </source>
</evidence>
<dbReference type="InterPro" id="IPR029526">
    <property type="entry name" value="PGBD"/>
</dbReference>
<dbReference type="AlphaFoldDB" id="A0A8J2VT61"/>
<sequence>MDPARFYGTAKHVNIIPGDGDISDDDVDSDCDDNSYVGSEPTTTKRRYVRQDKEYVYIPSPQAVDVYNQHMGGVDLLDSMLGYYRIHLRSRQWYKRIFFHMVDMTLVNAWLLWRRINADSYMPLYDFKLAVSEHLRKAGKAVMTKKRGRPSSILGTPTSKPGWHSLPYS</sequence>
<evidence type="ECO:0000313" key="4">
    <source>
        <dbReference type="Proteomes" id="UP000789524"/>
    </source>
</evidence>
<evidence type="ECO:0000313" key="3">
    <source>
        <dbReference type="EMBL" id="CAG9567650.1"/>
    </source>
</evidence>
<name>A0A8J2VT61_9NEOP</name>
<keyword evidence="4" id="KW-1185">Reference proteome</keyword>
<accession>A0A8J2VT61</accession>
<protein>
    <submittedName>
        <fullName evidence="3">(African queen) hypothetical protein</fullName>
    </submittedName>
</protein>
<proteinExistence type="predicted"/>
<evidence type="ECO:0000259" key="2">
    <source>
        <dbReference type="Pfam" id="PF13843"/>
    </source>
</evidence>
<dbReference type="PANTHER" id="PTHR47272:SF1">
    <property type="entry name" value="PIGGYBAC TRANSPOSABLE ELEMENT-DERIVED PROTEIN 3-LIKE"/>
    <property type="match status" value="1"/>
</dbReference>
<comment type="caution">
    <text evidence="3">The sequence shown here is derived from an EMBL/GenBank/DDBJ whole genome shotgun (WGS) entry which is preliminary data.</text>
</comment>
<feature type="region of interest" description="Disordered" evidence="1">
    <location>
        <begin position="146"/>
        <end position="169"/>
    </location>
</feature>
<dbReference type="PANTHER" id="PTHR47272">
    <property type="entry name" value="DDE_TNP_1_7 DOMAIN-CONTAINING PROTEIN"/>
    <property type="match status" value="1"/>
</dbReference>
<dbReference type="Proteomes" id="UP000789524">
    <property type="component" value="Unassembled WGS sequence"/>
</dbReference>
<dbReference type="Pfam" id="PF13843">
    <property type="entry name" value="DDE_Tnp_1_7"/>
    <property type="match status" value="1"/>
</dbReference>
<dbReference type="EMBL" id="CAKASE010000058">
    <property type="protein sequence ID" value="CAG9567650.1"/>
    <property type="molecule type" value="Genomic_DNA"/>
</dbReference>
<organism evidence="3 4">
    <name type="scientific">Danaus chrysippus</name>
    <name type="common">African queen</name>
    <dbReference type="NCBI Taxonomy" id="151541"/>
    <lineage>
        <taxon>Eukaryota</taxon>
        <taxon>Metazoa</taxon>
        <taxon>Ecdysozoa</taxon>
        <taxon>Arthropoda</taxon>
        <taxon>Hexapoda</taxon>
        <taxon>Insecta</taxon>
        <taxon>Pterygota</taxon>
        <taxon>Neoptera</taxon>
        <taxon>Endopterygota</taxon>
        <taxon>Lepidoptera</taxon>
        <taxon>Glossata</taxon>
        <taxon>Ditrysia</taxon>
        <taxon>Papilionoidea</taxon>
        <taxon>Nymphalidae</taxon>
        <taxon>Danainae</taxon>
        <taxon>Danaini</taxon>
        <taxon>Danaina</taxon>
        <taxon>Danaus</taxon>
        <taxon>Anosia</taxon>
    </lineage>
</organism>